<dbReference type="InterPro" id="IPR025491">
    <property type="entry name" value="DUF4382"/>
</dbReference>
<gene>
    <name evidence="3" type="ORF">M0R89_05070</name>
</gene>
<dbReference type="AlphaFoldDB" id="A0A8U0HWI2"/>
<dbReference type="RefSeq" id="WP_248651481.1">
    <property type="nucleotide sequence ID" value="NZ_CP096659.1"/>
</dbReference>
<dbReference type="GeneID" id="72184547"/>
<dbReference type="EMBL" id="CP096659">
    <property type="protein sequence ID" value="UPV75440.1"/>
    <property type="molecule type" value="Genomic_DNA"/>
</dbReference>
<evidence type="ECO:0000259" key="2">
    <source>
        <dbReference type="Pfam" id="PF14321"/>
    </source>
</evidence>
<reference evidence="3 4" key="1">
    <citation type="submission" date="2022-04" db="EMBL/GenBank/DDBJ databases">
        <title>Diverse halophilic archaea isolated from saline environments.</title>
        <authorList>
            <person name="Cui H.-L."/>
        </authorList>
    </citation>
    <scope>NUCLEOTIDE SEQUENCE [LARGE SCALE GENOMIC DNA]</scope>
    <source>
        <strain evidence="3 4">XZYJT49</strain>
    </source>
</reference>
<dbReference type="Proteomes" id="UP000830729">
    <property type="component" value="Chromosome"/>
</dbReference>
<feature type="region of interest" description="Disordered" evidence="1">
    <location>
        <begin position="205"/>
        <end position="245"/>
    </location>
</feature>
<organism evidence="3 4">
    <name type="scientific">Halorussus limi</name>
    <dbReference type="NCBI Taxonomy" id="2938695"/>
    <lineage>
        <taxon>Archaea</taxon>
        <taxon>Methanobacteriati</taxon>
        <taxon>Methanobacteriota</taxon>
        <taxon>Stenosarchaea group</taxon>
        <taxon>Halobacteria</taxon>
        <taxon>Halobacteriales</taxon>
        <taxon>Haladaptataceae</taxon>
        <taxon>Halorussus</taxon>
    </lineage>
</organism>
<evidence type="ECO:0000313" key="3">
    <source>
        <dbReference type="EMBL" id="UPV75440.1"/>
    </source>
</evidence>
<accession>A0A8U0HWI2</accession>
<feature type="domain" description="DUF4382" evidence="2">
    <location>
        <begin position="66"/>
        <end position="197"/>
    </location>
</feature>
<dbReference type="KEGG" id="halx:M0R89_05070"/>
<evidence type="ECO:0000256" key="1">
    <source>
        <dbReference type="SAM" id="MobiDB-lite"/>
    </source>
</evidence>
<proteinExistence type="predicted"/>
<sequence>MSRYAAVCLAVALLLAGCVGGQGGTTTSPAPGDAETTTVAETTEVAGTTAGGGATGGGETTSDASAVNFYLSDERNAMGDFEHLNVTVSKVGMKRADGKWTNYDVDNRTVDLTTLTGANATRLGTFDASNGTYDTVFVHIAEVNGTLTNGEQVRVKLPSQKLQIHQSFTVGANQSVDYVFDTSVFKAGKSGKYILKPVISESGTDKKIESVDDEDDKNEREEREGDEDAKDDEKAEKDDETTADDEAALNATFVGNVTRGENATVSVAQNGSAAANATVAVNGETVGRTAADGTLTFAVPDADELEVEIETENGSAKLETEFESGDDGTGSGETGNGERGDGGN</sequence>
<keyword evidence="4" id="KW-1185">Reference proteome</keyword>
<feature type="region of interest" description="Disordered" evidence="1">
    <location>
        <begin position="312"/>
        <end position="344"/>
    </location>
</feature>
<evidence type="ECO:0000313" key="4">
    <source>
        <dbReference type="Proteomes" id="UP000830729"/>
    </source>
</evidence>
<name>A0A8U0HWI2_9EURY</name>
<dbReference type="Pfam" id="PF14321">
    <property type="entry name" value="DUF4382"/>
    <property type="match status" value="1"/>
</dbReference>
<dbReference type="PROSITE" id="PS51257">
    <property type="entry name" value="PROKAR_LIPOPROTEIN"/>
    <property type="match status" value="1"/>
</dbReference>
<protein>
    <submittedName>
        <fullName evidence="3">DUF4382 domain-containing protein</fullName>
    </submittedName>
</protein>